<gene>
    <name evidence="8" type="ORF">BDBG_06174</name>
</gene>
<dbReference type="RefSeq" id="XP_002622994.1">
    <property type="nucleotide sequence ID" value="XM_002622948.2"/>
</dbReference>
<proteinExistence type="predicted"/>
<evidence type="ECO:0000313" key="8">
    <source>
        <dbReference type="EMBL" id="OAT11229.1"/>
    </source>
</evidence>
<dbReference type="PROSITE" id="PS50850">
    <property type="entry name" value="MFS"/>
    <property type="match status" value="1"/>
</dbReference>
<dbReference type="KEGG" id="bgh:BDBG_06174"/>
<feature type="transmembrane region" description="Helical" evidence="6">
    <location>
        <begin position="429"/>
        <end position="455"/>
    </location>
</feature>
<comment type="subcellular location">
    <subcellularLocation>
        <location evidence="1">Membrane</location>
        <topology evidence="1">Multi-pass membrane protein</topology>
    </subcellularLocation>
</comment>
<accession>A0A179UVH2</accession>
<keyword evidence="4 6" id="KW-1133">Transmembrane helix</keyword>
<name>A0A179UVH2_BLAGS</name>
<dbReference type="FunFam" id="1.20.1250.20:FF:000034">
    <property type="entry name" value="MFS general substrate transporter"/>
    <property type="match status" value="1"/>
</dbReference>
<keyword evidence="9" id="KW-1185">Reference proteome</keyword>
<keyword evidence="2" id="KW-0813">Transport</keyword>
<feature type="transmembrane region" description="Helical" evidence="6">
    <location>
        <begin position="41"/>
        <end position="62"/>
    </location>
</feature>
<evidence type="ECO:0000259" key="7">
    <source>
        <dbReference type="PROSITE" id="PS50850"/>
    </source>
</evidence>
<dbReference type="GO" id="GO:0016020">
    <property type="term" value="C:membrane"/>
    <property type="evidence" value="ECO:0007669"/>
    <property type="project" value="UniProtKB-SubCell"/>
</dbReference>
<dbReference type="FunFam" id="1.20.1250.20:FF:000013">
    <property type="entry name" value="MFS general substrate transporter"/>
    <property type="match status" value="1"/>
</dbReference>
<dbReference type="VEuPathDB" id="FungiDB:BDBG_06174"/>
<organism evidence="8 9">
    <name type="scientific">Blastomyces gilchristii (strain SLH14081)</name>
    <name type="common">Blastomyces dermatitidis</name>
    <dbReference type="NCBI Taxonomy" id="559298"/>
    <lineage>
        <taxon>Eukaryota</taxon>
        <taxon>Fungi</taxon>
        <taxon>Dikarya</taxon>
        <taxon>Ascomycota</taxon>
        <taxon>Pezizomycotina</taxon>
        <taxon>Eurotiomycetes</taxon>
        <taxon>Eurotiomycetidae</taxon>
        <taxon>Onygenales</taxon>
        <taxon>Ajellomycetaceae</taxon>
        <taxon>Blastomyces</taxon>
    </lineage>
</organism>
<feature type="transmembrane region" description="Helical" evidence="6">
    <location>
        <begin position="140"/>
        <end position="163"/>
    </location>
</feature>
<feature type="transmembrane region" description="Helical" evidence="6">
    <location>
        <begin position="403"/>
        <end position="423"/>
    </location>
</feature>
<dbReference type="OrthoDB" id="9971669at2759"/>
<feature type="transmembrane region" description="Helical" evidence="6">
    <location>
        <begin position="115"/>
        <end position="134"/>
    </location>
</feature>
<dbReference type="EMBL" id="GG657462">
    <property type="protein sequence ID" value="OAT11229.1"/>
    <property type="molecule type" value="Genomic_DNA"/>
</dbReference>
<dbReference type="PANTHER" id="PTHR43791:SF85">
    <property type="entry name" value="TRANSPORTER, PUTATIVE (AFU_ORTHOLOGUE AFUA_6G00710)-RELATED"/>
    <property type="match status" value="1"/>
</dbReference>
<evidence type="ECO:0000256" key="4">
    <source>
        <dbReference type="ARBA" id="ARBA00022989"/>
    </source>
</evidence>
<evidence type="ECO:0000256" key="3">
    <source>
        <dbReference type="ARBA" id="ARBA00022692"/>
    </source>
</evidence>
<dbReference type="InterPro" id="IPR020846">
    <property type="entry name" value="MFS_dom"/>
</dbReference>
<feature type="transmembrane region" description="Helical" evidence="6">
    <location>
        <begin position="318"/>
        <end position="335"/>
    </location>
</feature>
<feature type="transmembrane region" description="Helical" evidence="6">
    <location>
        <begin position="278"/>
        <end position="298"/>
    </location>
</feature>
<feature type="transmembrane region" description="Helical" evidence="6">
    <location>
        <begin position="175"/>
        <end position="196"/>
    </location>
</feature>
<feature type="domain" description="Major facilitator superfamily (MFS) profile" evidence="7">
    <location>
        <begin position="49"/>
        <end position="451"/>
    </location>
</feature>
<evidence type="ECO:0000256" key="2">
    <source>
        <dbReference type="ARBA" id="ARBA00022448"/>
    </source>
</evidence>
<feature type="transmembrane region" description="Helical" evidence="6">
    <location>
        <begin position="342"/>
        <end position="360"/>
    </location>
</feature>
<dbReference type="Pfam" id="PF07690">
    <property type="entry name" value="MFS_1"/>
    <property type="match status" value="1"/>
</dbReference>
<reference evidence="9" key="1">
    <citation type="journal article" date="2015" name="PLoS Genet.">
        <title>The dynamic genome and transcriptome of the human fungal pathogen Blastomyces and close relative Emmonsia.</title>
        <authorList>
            <person name="Munoz J.F."/>
            <person name="Gauthier G.M."/>
            <person name="Desjardins C.A."/>
            <person name="Gallo J.E."/>
            <person name="Holder J."/>
            <person name="Sullivan T.D."/>
            <person name="Marty A.J."/>
            <person name="Carmen J.C."/>
            <person name="Chen Z."/>
            <person name="Ding L."/>
            <person name="Gujja S."/>
            <person name="Magrini V."/>
            <person name="Misas E."/>
            <person name="Mitreva M."/>
            <person name="Priest M."/>
            <person name="Saif S."/>
            <person name="Whiston E.A."/>
            <person name="Young S."/>
            <person name="Zeng Q."/>
            <person name="Goldman W.E."/>
            <person name="Mardis E.R."/>
            <person name="Taylor J.W."/>
            <person name="McEwen J.G."/>
            <person name="Clay O.K."/>
            <person name="Klein B.S."/>
            <person name="Cuomo C.A."/>
        </authorList>
    </citation>
    <scope>NUCLEOTIDE SEQUENCE [LARGE SCALE GENOMIC DNA]</scope>
    <source>
        <strain evidence="9">SLH14081</strain>
    </source>
</reference>
<feature type="transmembrane region" description="Helical" evidence="6">
    <location>
        <begin position="208"/>
        <end position="230"/>
    </location>
</feature>
<protein>
    <submittedName>
        <fullName evidence="8">MFS transporter</fullName>
    </submittedName>
</protein>
<dbReference type="InterPro" id="IPR036259">
    <property type="entry name" value="MFS_trans_sf"/>
</dbReference>
<dbReference type="Gene3D" id="1.20.1250.20">
    <property type="entry name" value="MFS general substrate transporter like domains"/>
    <property type="match status" value="2"/>
</dbReference>
<keyword evidence="3 6" id="KW-0812">Transmembrane</keyword>
<keyword evidence="5 6" id="KW-0472">Membrane</keyword>
<dbReference type="AlphaFoldDB" id="A0A179UVH2"/>
<dbReference type="SUPFAM" id="SSF103473">
    <property type="entry name" value="MFS general substrate transporter"/>
    <property type="match status" value="1"/>
</dbReference>
<dbReference type="InterPro" id="IPR011701">
    <property type="entry name" value="MFS"/>
</dbReference>
<sequence>MASSKRVDLEKKAIIVLDSDNTSPYPSEMLPEEQTKLDRKLLLKLDFLLVPMMGMLYLLAFLDRANIGNARVAGLQKDLGITDLQYQTAITVTYVPYIAAELPSNLLIKKIGPRILLPALCLSWGIVTTLQSQVNNYPGLIVARFFLGLLEGGLFPGIVLYLSSFYRRHELQVRVGLFFSAAALSGAFSGLLAAAIQNMEGVGNLRGWQWIFLLEGLFTVLFGILSFFILPNNPSEVSLFNPEEVEHCTRRLALDTNLPDNETVTLNRVLSAFKDPHILIMCAILFCSGANLFGLSYFTPSIVQALGYSPTRTQLLTVPPFACAFVATMIAAYFADRYKQRGAAAVSTSIIALVGAGMALKVRLTASRYASIFLLITGVYSTAPSLISWVTNNTAGHVRRATAIAMVFVSTNSGGIVSTWIYPRKDAPYYLFAAKFNLALLVITIVLCGVQVGWLRRLNRRKLEKPDEVLGDVLGVGLQAQLTELGDKHPEFVYTY</sequence>
<dbReference type="GeneID" id="8503094"/>
<evidence type="ECO:0000256" key="6">
    <source>
        <dbReference type="SAM" id="Phobius"/>
    </source>
</evidence>
<dbReference type="PANTHER" id="PTHR43791">
    <property type="entry name" value="PERMEASE-RELATED"/>
    <property type="match status" value="1"/>
</dbReference>
<dbReference type="Proteomes" id="UP000002038">
    <property type="component" value="Unassembled WGS sequence"/>
</dbReference>
<evidence type="ECO:0000256" key="5">
    <source>
        <dbReference type="ARBA" id="ARBA00023136"/>
    </source>
</evidence>
<evidence type="ECO:0000256" key="1">
    <source>
        <dbReference type="ARBA" id="ARBA00004141"/>
    </source>
</evidence>
<evidence type="ECO:0000313" key="9">
    <source>
        <dbReference type="Proteomes" id="UP000002038"/>
    </source>
</evidence>
<dbReference type="GO" id="GO:0022857">
    <property type="term" value="F:transmembrane transporter activity"/>
    <property type="evidence" value="ECO:0007669"/>
    <property type="project" value="InterPro"/>
</dbReference>
<feature type="transmembrane region" description="Helical" evidence="6">
    <location>
        <begin position="372"/>
        <end position="391"/>
    </location>
</feature>